<reference evidence="1 2" key="1">
    <citation type="submission" date="2014-04" db="EMBL/GenBank/DDBJ databases">
        <authorList>
            <consortium name="DOE Joint Genome Institute"/>
            <person name="Kuo A."/>
            <person name="Kohler A."/>
            <person name="Jargeat P."/>
            <person name="Nagy L.G."/>
            <person name="Floudas D."/>
            <person name="Copeland A."/>
            <person name="Barry K.W."/>
            <person name="Cichocki N."/>
            <person name="Veneault-Fourrey C."/>
            <person name="LaButti K."/>
            <person name="Lindquist E.A."/>
            <person name="Lipzen A."/>
            <person name="Lundell T."/>
            <person name="Morin E."/>
            <person name="Murat C."/>
            <person name="Sun H."/>
            <person name="Tunlid A."/>
            <person name="Henrissat B."/>
            <person name="Grigoriev I.V."/>
            <person name="Hibbett D.S."/>
            <person name="Martin F."/>
            <person name="Nordberg H.P."/>
            <person name="Cantor M.N."/>
            <person name="Hua S.X."/>
        </authorList>
    </citation>
    <scope>NUCLEOTIDE SEQUENCE [LARGE SCALE GENOMIC DNA]</scope>
    <source>
        <strain evidence="1 2">Ve08.2h10</strain>
    </source>
</reference>
<gene>
    <name evidence="1" type="ORF">PAXRUDRAFT_110101</name>
</gene>
<reference evidence="2" key="2">
    <citation type="submission" date="2015-01" db="EMBL/GenBank/DDBJ databases">
        <title>Evolutionary Origins and Diversification of the Mycorrhizal Mutualists.</title>
        <authorList>
            <consortium name="DOE Joint Genome Institute"/>
            <consortium name="Mycorrhizal Genomics Consortium"/>
            <person name="Kohler A."/>
            <person name="Kuo A."/>
            <person name="Nagy L.G."/>
            <person name="Floudas D."/>
            <person name="Copeland A."/>
            <person name="Barry K.W."/>
            <person name="Cichocki N."/>
            <person name="Veneault-Fourrey C."/>
            <person name="LaButti K."/>
            <person name="Lindquist E.A."/>
            <person name="Lipzen A."/>
            <person name="Lundell T."/>
            <person name="Morin E."/>
            <person name="Murat C."/>
            <person name="Riley R."/>
            <person name="Ohm R."/>
            <person name="Sun H."/>
            <person name="Tunlid A."/>
            <person name="Henrissat B."/>
            <person name="Grigoriev I.V."/>
            <person name="Hibbett D.S."/>
            <person name="Martin F."/>
        </authorList>
    </citation>
    <scope>NUCLEOTIDE SEQUENCE [LARGE SCALE GENOMIC DNA]</scope>
    <source>
        <strain evidence="2">Ve08.2h10</strain>
    </source>
</reference>
<feature type="non-terminal residue" evidence="1">
    <location>
        <position position="57"/>
    </location>
</feature>
<dbReference type="AlphaFoldDB" id="A0A0D0CZD3"/>
<proteinExistence type="predicted"/>
<organism evidence="1 2">
    <name type="scientific">Paxillus rubicundulus Ve08.2h10</name>
    <dbReference type="NCBI Taxonomy" id="930991"/>
    <lineage>
        <taxon>Eukaryota</taxon>
        <taxon>Fungi</taxon>
        <taxon>Dikarya</taxon>
        <taxon>Basidiomycota</taxon>
        <taxon>Agaricomycotina</taxon>
        <taxon>Agaricomycetes</taxon>
        <taxon>Agaricomycetidae</taxon>
        <taxon>Boletales</taxon>
        <taxon>Paxilineae</taxon>
        <taxon>Paxillaceae</taxon>
        <taxon>Paxillus</taxon>
    </lineage>
</organism>
<keyword evidence="2" id="KW-1185">Reference proteome</keyword>
<dbReference type="InParanoid" id="A0A0D0CZD3"/>
<protein>
    <submittedName>
        <fullName evidence="1">Unplaced genomic scaffold scaffold_1063, whole genome shotgun sequence</fullName>
    </submittedName>
</protein>
<dbReference type="OrthoDB" id="2618291at2759"/>
<dbReference type="Proteomes" id="UP000054538">
    <property type="component" value="Unassembled WGS sequence"/>
</dbReference>
<evidence type="ECO:0000313" key="2">
    <source>
        <dbReference type="Proteomes" id="UP000054538"/>
    </source>
</evidence>
<evidence type="ECO:0000313" key="1">
    <source>
        <dbReference type="EMBL" id="KIK81003.1"/>
    </source>
</evidence>
<name>A0A0D0CZD3_9AGAM</name>
<sequence length="57" mass="6146">MLEHFCMANCKPVTTPMDPGAHLSCSQAPETSQDHSFIKSVDYLGAIGSLQYLATTT</sequence>
<accession>A0A0D0CZD3</accession>
<dbReference type="EMBL" id="KN825885">
    <property type="protein sequence ID" value="KIK81003.1"/>
    <property type="molecule type" value="Genomic_DNA"/>
</dbReference>
<dbReference type="HOGENOM" id="CLU_204263_1_0_1"/>